<evidence type="ECO:0000259" key="1">
    <source>
        <dbReference type="PROSITE" id="PS50172"/>
    </source>
</evidence>
<dbReference type="EMBL" id="LGRV01000003">
    <property type="protein sequence ID" value="KOS67791.1"/>
    <property type="molecule type" value="Genomic_DNA"/>
</dbReference>
<dbReference type="CDD" id="cd17748">
    <property type="entry name" value="BRCT_DNA_ligase_like"/>
    <property type="match status" value="1"/>
</dbReference>
<gene>
    <name evidence="2" type="ORF">AEA09_03945</name>
</gene>
<dbReference type="RefSeq" id="WP_053582603.1">
    <property type="nucleotide sequence ID" value="NZ_LGRV01000003.1"/>
</dbReference>
<sequence>MIKDLDYNSVMHSNAGVIYTGKNFVITGELSIPHEEIVKEIEFRGGTILAEVSSITDYLIIGEKVGATKIGAAEIAGTRVITEEELQIS</sequence>
<keyword evidence="3" id="KW-1185">Reference proteome</keyword>
<name>A0ABR5JYS0_9BACI</name>
<dbReference type="InterPro" id="IPR001357">
    <property type="entry name" value="BRCT_dom"/>
</dbReference>
<protein>
    <recommendedName>
        <fullName evidence="1">BRCT domain-containing protein</fullName>
    </recommendedName>
</protein>
<feature type="domain" description="BRCT" evidence="1">
    <location>
        <begin position="14"/>
        <end position="89"/>
    </location>
</feature>
<dbReference type="InterPro" id="IPR036420">
    <property type="entry name" value="BRCT_dom_sf"/>
</dbReference>
<dbReference type="PROSITE" id="PS50172">
    <property type="entry name" value="BRCT"/>
    <property type="match status" value="1"/>
</dbReference>
<dbReference type="SUPFAM" id="SSF52113">
    <property type="entry name" value="BRCT domain"/>
    <property type="match status" value="1"/>
</dbReference>
<evidence type="ECO:0000313" key="2">
    <source>
        <dbReference type="EMBL" id="KOS67791.1"/>
    </source>
</evidence>
<proteinExistence type="predicted"/>
<organism evidence="2 3">
    <name type="scientific">Lysinibacillus contaminans</name>
    <dbReference type="NCBI Taxonomy" id="1293441"/>
    <lineage>
        <taxon>Bacteria</taxon>
        <taxon>Bacillati</taxon>
        <taxon>Bacillota</taxon>
        <taxon>Bacilli</taxon>
        <taxon>Bacillales</taxon>
        <taxon>Bacillaceae</taxon>
        <taxon>Lysinibacillus</taxon>
    </lineage>
</organism>
<accession>A0ABR5JYS0</accession>
<reference evidence="3" key="1">
    <citation type="submission" date="2015-07" db="EMBL/GenBank/DDBJ databases">
        <title>Fjat-14205 dsm 2895.</title>
        <authorList>
            <person name="Liu B."/>
            <person name="Wang J."/>
            <person name="Zhu Y."/>
            <person name="Liu G."/>
            <person name="Chen Q."/>
            <person name="Chen Z."/>
            <person name="Lan J."/>
            <person name="Che J."/>
            <person name="Ge C."/>
            <person name="Shi H."/>
            <person name="Pan Z."/>
            <person name="Liu X."/>
        </authorList>
    </citation>
    <scope>NUCLEOTIDE SEQUENCE [LARGE SCALE GENOMIC DNA]</scope>
    <source>
        <strain evidence="3">DSM 25560</strain>
    </source>
</reference>
<dbReference type="Proteomes" id="UP000050668">
    <property type="component" value="Unassembled WGS sequence"/>
</dbReference>
<dbReference type="Pfam" id="PF00533">
    <property type="entry name" value="BRCT"/>
    <property type="match status" value="1"/>
</dbReference>
<evidence type="ECO:0000313" key="3">
    <source>
        <dbReference type="Proteomes" id="UP000050668"/>
    </source>
</evidence>
<comment type="caution">
    <text evidence="2">The sequence shown here is derived from an EMBL/GenBank/DDBJ whole genome shotgun (WGS) entry which is preliminary data.</text>
</comment>
<dbReference type="Gene3D" id="3.40.50.10190">
    <property type="entry name" value="BRCT domain"/>
    <property type="match status" value="1"/>
</dbReference>